<gene>
    <name evidence="4" type="ORF">J2I46_19950</name>
</gene>
<dbReference type="Pfam" id="PF02086">
    <property type="entry name" value="MethyltransfD12"/>
    <property type="match status" value="2"/>
</dbReference>
<organism evidence="4 5">
    <name type="scientific">Fibrella forsythiae</name>
    <dbReference type="NCBI Taxonomy" id="2817061"/>
    <lineage>
        <taxon>Bacteria</taxon>
        <taxon>Pseudomonadati</taxon>
        <taxon>Bacteroidota</taxon>
        <taxon>Cytophagia</taxon>
        <taxon>Cytophagales</taxon>
        <taxon>Spirosomataceae</taxon>
        <taxon>Fibrella</taxon>
    </lineage>
</organism>
<dbReference type="RefSeq" id="WP_207330818.1">
    <property type="nucleotide sequence ID" value="NZ_JAFMYW010000006.1"/>
</dbReference>
<dbReference type="SUPFAM" id="SSF53335">
    <property type="entry name" value="S-adenosyl-L-methionine-dependent methyltransferases"/>
    <property type="match status" value="1"/>
</dbReference>
<keyword evidence="3" id="KW-0949">S-adenosyl-L-methionine</keyword>
<sequence length="241" mass="28070">MQTAQATLPGPYESYYGGKGASGAAQTIINHIRPHATYMELFVGNGTVFRCKKPATTTILNDLNNFVFDDWRSTGFEFMNSTIDFWNRDATDILATYQFQGDLQYCVYLDPPYPISSRSEGKERYECEMTDDDHRELLNVLRYLPDNVDVLISTYKNPIYAELLHDWHLVTFQAMTRRGPATEYLYMNYVPDGRLHDYRYLGADRTDRQRIRRKIRREIARLKNLPVAERNAIINAVSQLR</sequence>
<dbReference type="EMBL" id="JAFMYW010000006">
    <property type="protein sequence ID" value="MBO0950876.1"/>
    <property type="molecule type" value="Genomic_DNA"/>
</dbReference>
<dbReference type="GO" id="GO:0032259">
    <property type="term" value="P:methylation"/>
    <property type="evidence" value="ECO:0007669"/>
    <property type="project" value="UniProtKB-KW"/>
</dbReference>
<accession>A0ABS3JLI6</accession>
<dbReference type="PANTHER" id="PTHR30481">
    <property type="entry name" value="DNA ADENINE METHYLASE"/>
    <property type="match status" value="1"/>
</dbReference>
<comment type="caution">
    <text evidence="4">The sequence shown here is derived from an EMBL/GenBank/DDBJ whole genome shotgun (WGS) entry which is preliminary data.</text>
</comment>
<dbReference type="InterPro" id="IPR029063">
    <property type="entry name" value="SAM-dependent_MTases_sf"/>
</dbReference>
<evidence type="ECO:0000256" key="1">
    <source>
        <dbReference type="ARBA" id="ARBA00022603"/>
    </source>
</evidence>
<protein>
    <submittedName>
        <fullName evidence="4">DNA adenine methylase</fullName>
    </submittedName>
</protein>
<dbReference type="Proteomes" id="UP000664628">
    <property type="component" value="Unassembled WGS sequence"/>
</dbReference>
<evidence type="ECO:0000313" key="5">
    <source>
        <dbReference type="Proteomes" id="UP000664628"/>
    </source>
</evidence>
<evidence type="ECO:0000256" key="2">
    <source>
        <dbReference type="ARBA" id="ARBA00022679"/>
    </source>
</evidence>
<keyword evidence="5" id="KW-1185">Reference proteome</keyword>
<dbReference type="GO" id="GO:0008168">
    <property type="term" value="F:methyltransferase activity"/>
    <property type="evidence" value="ECO:0007669"/>
    <property type="project" value="UniProtKB-KW"/>
</dbReference>
<reference evidence="4 5" key="1">
    <citation type="submission" date="2021-03" db="EMBL/GenBank/DDBJ databases">
        <title>Fibrella sp. HMF5405 genome sequencing and assembly.</title>
        <authorList>
            <person name="Kang H."/>
            <person name="Kim H."/>
            <person name="Bae S."/>
            <person name="Joh K."/>
        </authorList>
    </citation>
    <scope>NUCLEOTIDE SEQUENCE [LARGE SCALE GENOMIC DNA]</scope>
    <source>
        <strain evidence="4 5">HMF5405</strain>
    </source>
</reference>
<keyword evidence="2" id="KW-0808">Transferase</keyword>
<proteinExistence type="predicted"/>
<name>A0ABS3JLI6_9BACT</name>
<evidence type="ECO:0000256" key="3">
    <source>
        <dbReference type="ARBA" id="ARBA00022691"/>
    </source>
</evidence>
<keyword evidence="1 4" id="KW-0489">Methyltransferase</keyword>
<evidence type="ECO:0000313" key="4">
    <source>
        <dbReference type="EMBL" id="MBO0950876.1"/>
    </source>
</evidence>
<dbReference type="Gene3D" id="3.40.50.150">
    <property type="entry name" value="Vaccinia Virus protein VP39"/>
    <property type="match status" value="1"/>
</dbReference>
<dbReference type="InterPro" id="IPR012327">
    <property type="entry name" value="MeTrfase_D12"/>
</dbReference>